<dbReference type="Proteomes" id="UP000702964">
    <property type="component" value="Unassembled WGS sequence"/>
</dbReference>
<dbReference type="InterPro" id="IPR011050">
    <property type="entry name" value="Pectin_lyase_fold/virulence"/>
</dbReference>
<reference evidence="3" key="1">
    <citation type="journal article" date="2015" name="Genom Data">
        <title>Draft genome sequences of Phytophthora kernoviae and Phytophthora ramorum lineage EU2 from Scotland.</title>
        <authorList>
            <person name="Sambles C."/>
            <person name="Schlenzig A."/>
            <person name="O'Neill P."/>
            <person name="Grant M."/>
            <person name="Studholme D.J."/>
        </authorList>
    </citation>
    <scope>NUCLEOTIDE SEQUENCE</scope>
    <source>
        <strain evidence="3">00238/432</strain>
    </source>
</reference>
<evidence type="ECO:0000313" key="3">
    <source>
        <dbReference type="EMBL" id="KAF4326198.1"/>
    </source>
</evidence>
<accession>A0A8J4WC27</accession>
<dbReference type="PANTHER" id="PTHR41247:SF1">
    <property type="entry name" value="HTH-TYPE TRANSCRIPTIONAL REPRESSOR YCNK"/>
    <property type="match status" value="1"/>
</dbReference>
<dbReference type="AlphaFoldDB" id="A0A8J4WC27"/>
<feature type="domain" description="Periplasmic copper-binding protein NosD beta helix" evidence="2">
    <location>
        <begin position="2"/>
        <end position="48"/>
    </location>
</feature>
<organism evidence="3 4">
    <name type="scientific">Phytophthora kernoviae 00238/432</name>
    <dbReference type="NCBI Taxonomy" id="1284355"/>
    <lineage>
        <taxon>Eukaryota</taxon>
        <taxon>Sar</taxon>
        <taxon>Stramenopiles</taxon>
        <taxon>Oomycota</taxon>
        <taxon>Peronosporomycetes</taxon>
        <taxon>Peronosporales</taxon>
        <taxon>Peronosporaceae</taxon>
        <taxon>Phytophthora</taxon>
    </lineage>
</organism>
<dbReference type="InterPro" id="IPR008719">
    <property type="entry name" value="N2O_reductase_NosL"/>
</dbReference>
<dbReference type="SUPFAM" id="SSF160387">
    <property type="entry name" value="NosL/MerB-like"/>
    <property type="match status" value="1"/>
</dbReference>
<feature type="region of interest" description="Disordered" evidence="1">
    <location>
        <begin position="190"/>
        <end position="215"/>
    </location>
</feature>
<dbReference type="EMBL" id="AOFI03000001">
    <property type="protein sequence ID" value="KAF4326198.1"/>
    <property type="molecule type" value="Genomic_DNA"/>
</dbReference>
<gene>
    <name evidence="3" type="ORF">G195_000053</name>
</gene>
<dbReference type="Pfam" id="PF05573">
    <property type="entry name" value="NosL"/>
    <property type="match status" value="1"/>
</dbReference>
<reference evidence="3" key="2">
    <citation type="submission" date="2020-02" db="EMBL/GenBank/DDBJ databases">
        <authorList>
            <person name="Studholme D.J."/>
        </authorList>
    </citation>
    <scope>NUCLEOTIDE SEQUENCE</scope>
    <source>
        <strain evidence="3">00238/432</strain>
    </source>
</reference>
<name>A0A8J4WC27_9STRA</name>
<dbReference type="SUPFAM" id="SSF51126">
    <property type="entry name" value="Pectin lyase-like"/>
    <property type="match status" value="1"/>
</dbReference>
<comment type="caution">
    <text evidence="3">The sequence shown here is derived from an EMBL/GenBank/DDBJ whole genome shotgun (WGS) entry which is preliminary data.</text>
</comment>
<feature type="compositionally biased region" description="Basic and acidic residues" evidence="1">
    <location>
        <begin position="197"/>
        <end position="215"/>
    </location>
</feature>
<evidence type="ECO:0000259" key="2">
    <source>
        <dbReference type="Pfam" id="PF05048"/>
    </source>
</evidence>
<sequence length="215" mass="24306">MRDGIYLENSRNLSVKGNTLLHTRYGIHCMYIDGSSVVDNVGENNTCGKKYEAMPINEDVDICAICKMQVKDDAYATQLTTKDGKNYKFDDIGCMHQWKEENGTENIGMDFVRDYNDKEWIEYSKATYVYDASLRTPMAYGILNFKDKQSAEAFVTEQGVGTIMTAEDLASHDWKQNTEMMDMMAEHGHSAEGMGEGMHEGTHEESESTEDSGHK</sequence>
<dbReference type="InterPro" id="IPR007742">
    <property type="entry name" value="NosD_dom"/>
</dbReference>
<proteinExistence type="predicted"/>
<dbReference type="Pfam" id="PF05048">
    <property type="entry name" value="NosD"/>
    <property type="match status" value="1"/>
</dbReference>
<evidence type="ECO:0000256" key="1">
    <source>
        <dbReference type="SAM" id="MobiDB-lite"/>
    </source>
</evidence>
<protein>
    <recommendedName>
        <fullName evidence="2">Periplasmic copper-binding protein NosD beta helix domain-containing protein</fullName>
    </recommendedName>
</protein>
<dbReference type="PANTHER" id="PTHR41247">
    <property type="entry name" value="HTH-TYPE TRANSCRIPTIONAL REPRESSOR YCNK"/>
    <property type="match status" value="1"/>
</dbReference>
<evidence type="ECO:0000313" key="4">
    <source>
        <dbReference type="Proteomes" id="UP000702964"/>
    </source>
</evidence>